<dbReference type="InterPro" id="IPR050570">
    <property type="entry name" value="Cell_wall_metabolism_enzyme"/>
</dbReference>
<reference evidence="2" key="1">
    <citation type="submission" date="2021-09" db="EMBL/GenBank/DDBJ databases">
        <title>Fulvivirga sp. isolated from coastal sediment.</title>
        <authorList>
            <person name="Yu H."/>
        </authorList>
    </citation>
    <scope>NUCLEOTIDE SEQUENCE</scope>
    <source>
        <strain evidence="2">1062</strain>
    </source>
</reference>
<organism evidence="2 5">
    <name type="scientific">Fulvivirga sedimenti</name>
    <dbReference type="NCBI Taxonomy" id="2879465"/>
    <lineage>
        <taxon>Bacteria</taxon>
        <taxon>Pseudomonadati</taxon>
        <taxon>Bacteroidota</taxon>
        <taxon>Cytophagia</taxon>
        <taxon>Cytophagales</taxon>
        <taxon>Fulvivirgaceae</taxon>
        <taxon>Fulvivirga</taxon>
    </lineage>
</organism>
<keyword evidence="5" id="KW-1185">Reference proteome</keyword>
<evidence type="ECO:0000313" key="3">
    <source>
        <dbReference type="EMBL" id="MCA6075870.1"/>
    </source>
</evidence>
<evidence type="ECO:0000313" key="5">
    <source>
        <dbReference type="Proteomes" id="UP001139409"/>
    </source>
</evidence>
<dbReference type="Pfam" id="PF01551">
    <property type="entry name" value="Peptidase_M23"/>
    <property type="match status" value="1"/>
</dbReference>
<dbReference type="EMBL" id="JAIXNE010000003">
    <property type="protein sequence ID" value="MCA6075870.1"/>
    <property type="molecule type" value="Genomic_DNA"/>
</dbReference>
<proteinExistence type="predicted"/>
<sequence length="258" mass="28981">MSDKCIILFLLLVSLCNISFSQVTFEKSISEEKFILKAKNELPVDIRLIIKDSTNIKTYLLPSGNVPETVLELPLKNQPDTTAILDSFNFTVRIGSGEQLKIKRYRYTLPFKEGSRYKLIQGFNGAFSHDSEASRYALDFSMPVGDTVCAARGGMVVWTEDQFEEGGNDRNLINKANRILIMHDDGTIGFYVHLVKNGVLVKIGEKVEEGDPIGLSGNSGFSTMPHLHFAVHDDDQSIPIRFKQQPRKLVTGNYYVNQ</sequence>
<dbReference type="AlphaFoldDB" id="A0A9X1HPN9"/>
<dbReference type="Gene3D" id="2.70.70.10">
    <property type="entry name" value="Glucose Permease (Domain IIA)"/>
    <property type="match status" value="1"/>
</dbReference>
<evidence type="ECO:0000313" key="2">
    <source>
        <dbReference type="EMBL" id="MCA6074693.1"/>
    </source>
</evidence>
<dbReference type="PANTHER" id="PTHR21666">
    <property type="entry name" value="PEPTIDASE-RELATED"/>
    <property type="match status" value="1"/>
</dbReference>
<dbReference type="RefSeq" id="WP_225697806.1">
    <property type="nucleotide sequence ID" value="NZ_JAIXNE010000002.1"/>
</dbReference>
<dbReference type="Proteomes" id="UP001139409">
    <property type="component" value="Unassembled WGS sequence"/>
</dbReference>
<feature type="domain" description="M23ase beta-sheet core" evidence="1">
    <location>
        <begin position="136"/>
        <end position="237"/>
    </location>
</feature>
<dbReference type="InterPro" id="IPR011055">
    <property type="entry name" value="Dup_hybrid_motif"/>
</dbReference>
<dbReference type="CDD" id="cd12797">
    <property type="entry name" value="M23_peptidase"/>
    <property type="match status" value="1"/>
</dbReference>
<name>A0A9X1HPN9_9BACT</name>
<dbReference type="SUPFAM" id="SSF51261">
    <property type="entry name" value="Duplicated hybrid motif"/>
    <property type="match status" value="1"/>
</dbReference>
<comment type="caution">
    <text evidence="2">The sequence shown here is derived from an EMBL/GenBank/DDBJ whole genome shotgun (WGS) entry which is preliminary data.</text>
</comment>
<dbReference type="EMBL" id="JAIXNE010000004">
    <property type="protein sequence ID" value="MCA6076998.1"/>
    <property type="molecule type" value="Genomic_DNA"/>
</dbReference>
<evidence type="ECO:0000313" key="4">
    <source>
        <dbReference type="EMBL" id="MCA6076998.1"/>
    </source>
</evidence>
<protein>
    <submittedName>
        <fullName evidence="2">M23 family metallopeptidase</fullName>
    </submittedName>
</protein>
<gene>
    <name evidence="2" type="ORF">LDX50_07415</name>
    <name evidence="3" type="ORF">LDX50_13385</name>
    <name evidence="4" type="ORF">LDX50_19105</name>
</gene>
<dbReference type="EMBL" id="JAIXNE010000002">
    <property type="protein sequence ID" value="MCA6074693.1"/>
    <property type="molecule type" value="Genomic_DNA"/>
</dbReference>
<accession>A0A9X1HPN9</accession>
<dbReference type="GO" id="GO:0004222">
    <property type="term" value="F:metalloendopeptidase activity"/>
    <property type="evidence" value="ECO:0007669"/>
    <property type="project" value="TreeGrafter"/>
</dbReference>
<evidence type="ECO:0000259" key="1">
    <source>
        <dbReference type="Pfam" id="PF01551"/>
    </source>
</evidence>
<dbReference type="PANTHER" id="PTHR21666:SF294">
    <property type="entry name" value="PEPTIDASE M23"/>
    <property type="match status" value="1"/>
</dbReference>
<dbReference type="InterPro" id="IPR016047">
    <property type="entry name" value="M23ase_b-sheet_dom"/>
</dbReference>